<dbReference type="InterPro" id="IPR043129">
    <property type="entry name" value="ATPase_NBD"/>
</dbReference>
<dbReference type="PANTHER" id="PTHR18964">
    <property type="entry name" value="ROK (REPRESSOR, ORF, KINASE) FAMILY"/>
    <property type="match status" value="1"/>
</dbReference>
<dbReference type="AlphaFoldDB" id="A0A0D0MS08"/>
<dbReference type="Gene3D" id="3.30.420.40">
    <property type="match status" value="1"/>
</dbReference>
<accession>A0A0D0MS08</accession>
<dbReference type="RefSeq" id="WP_042578561.1">
    <property type="nucleotide sequence ID" value="NZ_JXQQ01000020.1"/>
</dbReference>
<dbReference type="SUPFAM" id="SSF53067">
    <property type="entry name" value="Actin-like ATPase domain"/>
    <property type="match status" value="1"/>
</dbReference>
<gene>
    <name evidence="3" type="ORF">RT97_09675</name>
</gene>
<dbReference type="CDD" id="cd23763">
    <property type="entry name" value="ASKHA_ATPase_ROK"/>
    <property type="match status" value="1"/>
</dbReference>
<dbReference type="PANTHER" id="PTHR18964:SF149">
    <property type="entry name" value="BIFUNCTIONAL UDP-N-ACETYLGLUCOSAMINE 2-EPIMERASE_N-ACETYLMANNOSAMINE KINASE"/>
    <property type="match status" value="1"/>
</dbReference>
<evidence type="ECO:0000256" key="1">
    <source>
        <dbReference type="ARBA" id="ARBA00006479"/>
    </source>
</evidence>
<organism evidence="3 4">
    <name type="scientific">Variovorax paradoxus</name>
    <dbReference type="NCBI Taxonomy" id="34073"/>
    <lineage>
        <taxon>Bacteria</taxon>
        <taxon>Pseudomonadati</taxon>
        <taxon>Pseudomonadota</taxon>
        <taxon>Betaproteobacteria</taxon>
        <taxon>Burkholderiales</taxon>
        <taxon>Comamonadaceae</taxon>
        <taxon>Variovorax</taxon>
    </lineage>
</organism>
<dbReference type="OrthoDB" id="8626951at2"/>
<dbReference type="Proteomes" id="UP000032067">
    <property type="component" value="Unassembled WGS sequence"/>
</dbReference>
<comment type="similarity">
    <text evidence="1">Belongs to the ROK (NagC/XylR) family.</text>
</comment>
<evidence type="ECO:0000313" key="4">
    <source>
        <dbReference type="Proteomes" id="UP000032067"/>
    </source>
</evidence>
<feature type="compositionally biased region" description="Basic and acidic residues" evidence="2">
    <location>
        <begin position="17"/>
        <end position="27"/>
    </location>
</feature>
<evidence type="ECO:0000313" key="3">
    <source>
        <dbReference type="EMBL" id="KIQ33649.1"/>
    </source>
</evidence>
<sequence length="362" mass="40215">MKSKTSKKKPAPVPQDDLPRPEVHGLRELPGLQVDGYSLQLRDKDGFVGDQASQTAFRELLERWRKRRRKEGRDPLGLSHSRNLSKKELDHALQAKKTSEAADVMHGAIEEFAEELAYVIQRFTRQPSWQKVQRIVIGGGFPESDVGERAILQASAILEEMGVHVQLGRLSHNVDDGGLIGWVHLTPPAMLKGHDAILAVDIGGTNIRCGIVKTRHRKARDFSLAKVVRRMKWRHADDGPNRGGIVEHIAQMLEEMVLYSERKKIRLAPFIGIGCPGLIRQDGSIARGAQNLPGDWEGHAFHLPSEVWRRMPMIGSGPTLVLMHNDAVVQGLSELPFMRDAKHWGVLTIGTGLGNASFTNLG</sequence>
<dbReference type="GO" id="GO:0016301">
    <property type="term" value="F:kinase activity"/>
    <property type="evidence" value="ECO:0007669"/>
    <property type="project" value="UniProtKB-KW"/>
</dbReference>
<reference evidence="3 4" key="1">
    <citation type="submission" date="2014-12" db="EMBL/GenBank/DDBJ databases">
        <title>16Stimator: statistical estimation of ribosomal gene copy numbers from draft genome assemblies.</title>
        <authorList>
            <person name="Perisin M.A."/>
            <person name="Vetter M."/>
            <person name="Gilbert J.A."/>
            <person name="Bergelson J."/>
        </authorList>
    </citation>
    <scope>NUCLEOTIDE SEQUENCE [LARGE SCALE GENOMIC DNA]</scope>
    <source>
        <strain evidence="3 4">MEDvA23</strain>
    </source>
</reference>
<protein>
    <submittedName>
        <fullName evidence="3">Glucokinase</fullName>
    </submittedName>
</protein>
<dbReference type="InterPro" id="IPR000600">
    <property type="entry name" value="ROK"/>
</dbReference>
<name>A0A0D0MS08_VARPD</name>
<keyword evidence="3" id="KW-0418">Kinase</keyword>
<evidence type="ECO:0000256" key="2">
    <source>
        <dbReference type="SAM" id="MobiDB-lite"/>
    </source>
</evidence>
<feature type="compositionally biased region" description="Basic residues" evidence="2">
    <location>
        <begin position="1"/>
        <end position="10"/>
    </location>
</feature>
<feature type="region of interest" description="Disordered" evidence="2">
    <location>
        <begin position="1"/>
        <end position="29"/>
    </location>
</feature>
<proteinExistence type="inferred from homology"/>
<keyword evidence="3" id="KW-0808">Transferase</keyword>
<comment type="caution">
    <text evidence="3">The sequence shown here is derived from an EMBL/GenBank/DDBJ whole genome shotgun (WGS) entry which is preliminary data.</text>
</comment>
<dbReference type="EMBL" id="JXQQ01000020">
    <property type="protein sequence ID" value="KIQ33649.1"/>
    <property type="molecule type" value="Genomic_DNA"/>
</dbReference>